<dbReference type="GO" id="GO:0031929">
    <property type="term" value="P:TOR signaling"/>
    <property type="evidence" value="ECO:0007669"/>
    <property type="project" value="TreeGrafter"/>
</dbReference>
<dbReference type="EMBL" id="JANVFU010000013">
    <property type="protein sequence ID" value="KAJ3741025.1"/>
    <property type="molecule type" value="Genomic_DNA"/>
</dbReference>
<dbReference type="Proteomes" id="UP001142393">
    <property type="component" value="Unassembled WGS sequence"/>
</dbReference>
<accession>A0A9W8NUA9</accession>
<dbReference type="Proteomes" id="UP001163850">
    <property type="component" value="Unassembled WGS sequence"/>
</dbReference>
<reference evidence="3" key="2">
    <citation type="submission" date="2022-08" db="EMBL/GenBank/DDBJ databases">
        <authorList>
            <consortium name="DOE Joint Genome Institute"/>
            <person name="Min B."/>
            <person name="Sierra-Patev S."/>
            <person name="Naranjo-Ortiz M."/>
            <person name="Looney B."/>
            <person name="Konkel Z."/>
            <person name="Slot J.C."/>
            <person name="Sakamoto Y."/>
            <person name="Steenwyk J.L."/>
            <person name="Rokas A."/>
            <person name="Carro J."/>
            <person name="Camarero S."/>
            <person name="Ferreira P."/>
            <person name="Molpeceres G."/>
            <person name="Ruiz-duenas F.J."/>
            <person name="Serrano A."/>
            <person name="Henrissat B."/>
            <person name="Drula E."/>
            <person name="Hughes K.W."/>
            <person name="Mata J.L."/>
            <person name="Ishikawa N.K."/>
            <person name="Vargas-Isla R."/>
            <person name="Ushijima S."/>
            <person name="Smith C.A."/>
            <person name="Ahrendt S."/>
            <person name="Andreopoulos W."/>
            <person name="He G."/>
            <person name="LaButti K."/>
            <person name="Lipzen A."/>
            <person name="Ng V."/>
            <person name="Riley R."/>
            <person name="Sandor L."/>
            <person name="Barry K."/>
            <person name="Martinez A.T."/>
            <person name="Xiao Y."/>
            <person name="Gibbons J.G."/>
            <person name="Terashima K."/>
            <person name="Hibbett D.S."/>
            <person name="Grigoriev I.V."/>
        </authorList>
    </citation>
    <scope>NUCLEOTIDE SEQUENCE</scope>
    <source>
        <strain evidence="3">TFB7810</strain>
    </source>
</reference>
<dbReference type="PANTHER" id="PTHR21021:SF16">
    <property type="entry name" value="TIP41-LIKE PROTEIN"/>
    <property type="match status" value="1"/>
</dbReference>
<dbReference type="AlphaFoldDB" id="A0A9W8NUA9"/>
<evidence type="ECO:0000313" key="3">
    <source>
        <dbReference type="EMBL" id="KAJ3741025.1"/>
    </source>
</evidence>
<sequence length="384" mass="42615">MNVSSTTIPRLSATPTFDPVLKPAIHLPKHTLLESPNSRTILVGSWRITASTNPISNAPQCDQLQSKLGTGNDGGIPLPEMTFGSNSLKVEWKADGFIGRDKQRKRNRNPDQVGPEEQDHASESEAEEENESQWIYEFDTLHALFGVKKGQLGPGDGGVQVGYAEEWLKSRTGPSPLLPMPKTVPTKPYDWTYTTTYCGHCPSHVSSSTSSTTSTTISSQISNSQWIPSDSTEAKHQIPLAELTRPDPILFYAEIPLFEDELHDNGSSSLIVRIRVMPTCIFILSRFTLRVDGVLFRTFDTRIYSSLENNLQGTEVVRETTGWEAPYDIVKNRLPKRDDLTPLTDPLFIAKILSELPQSQTTGAGTGWRGLGKKCEWMRIGKSL</sequence>
<feature type="region of interest" description="Disordered" evidence="2">
    <location>
        <begin position="100"/>
        <end position="131"/>
    </location>
</feature>
<accession>A0AA38UPH6</accession>
<reference evidence="3 5" key="3">
    <citation type="journal article" date="2023" name="Proc. Natl. Acad. Sci. U.S.A.">
        <title>A global phylogenomic analysis of the shiitake genus Lentinula.</title>
        <authorList>
            <person name="Sierra-Patev S."/>
            <person name="Min B."/>
            <person name="Naranjo-Ortiz M."/>
            <person name="Looney B."/>
            <person name="Konkel Z."/>
            <person name="Slot J.C."/>
            <person name="Sakamoto Y."/>
            <person name="Steenwyk J.L."/>
            <person name="Rokas A."/>
            <person name="Carro J."/>
            <person name="Camarero S."/>
            <person name="Ferreira P."/>
            <person name="Molpeceres G."/>
            <person name="Ruiz-Duenas F.J."/>
            <person name="Serrano A."/>
            <person name="Henrissat B."/>
            <person name="Drula E."/>
            <person name="Hughes K.W."/>
            <person name="Mata J.L."/>
            <person name="Ishikawa N.K."/>
            <person name="Vargas-Isla R."/>
            <person name="Ushijima S."/>
            <person name="Smith C.A."/>
            <person name="Donoghue J."/>
            <person name="Ahrendt S."/>
            <person name="Andreopoulos W."/>
            <person name="He G."/>
            <person name="LaButti K."/>
            <person name="Lipzen A."/>
            <person name="Ng V."/>
            <person name="Riley R."/>
            <person name="Sandor L."/>
            <person name="Barry K."/>
            <person name="Martinez A.T."/>
            <person name="Xiao Y."/>
            <person name="Gibbons J.G."/>
            <person name="Terashima K."/>
            <person name="Grigoriev I.V."/>
            <person name="Hibbett D."/>
        </authorList>
    </citation>
    <scope>NUCLEOTIDE SEQUENCE [LARGE SCALE GENOMIC DNA]</scope>
    <source>
        <strain evidence="3 5">TFB7810</strain>
    </source>
</reference>
<evidence type="ECO:0000256" key="1">
    <source>
        <dbReference type="ARBA" id="ARBA00006658"/>
    </source>
</evidence>
<evidence type="ECO:0000313" key="4">
    <source>
        <dbReference type="EMBL" id="KAJ3980636.1"/>
    </source>
</evidence>
<dbReference type="EMBL" id="MU802171">
    <property type="protein sequence ID" value="KAJ3980636.1"/>
    <property type="molecule type" value="Genomic_DNA"/>
</dbReference>
<dbReference type="Pfam" id="PF04176">
    <property type="entry name" value="TIP41"/>
    <property type="match status" value="1"/>
</dbReference>
<comment type="similarity">
    <text evidence="1">Belongs to the TIP41 family.</text>
</comment>
<organism evidence="3 5">
    <name type="scientific">Lentinula detonsa</name>
    <dbReference type="NCBI Taxonomy" id="2804962"/>
    <lineage>
        <taxon>Eukaryota</taxon>
        <taxon>Fungi</taxon>
        <taxon>Dikarya</taxon>
        <taxon>Basidiomycota</taxon>
        <taxon>Agaricomycotina</taxon>
        <taxon>Agaricomycetes</taxon>
        <taxon>Agaricomycetidae</taxon>
        <taxon>Agaricales</taxon>
        <taxon>Marasmiineae</taxon>
        <taxon>Omphalotaceae</taxon>
        <taxon>Lentinula</taxon>
    </lineage>
</organism>
<dbReference type="InterPro" id="IPR007303">
    <property type="entry name" value="TIP41-like"/>
</dbReference>
<evidence type="ECO:0000256" key="2">
    <source>
        <dbReference type="SAM" id="MobiDB-lite"/>
    </source>
</evidence>
<dbReference type="GO" id="GO:0005829">
    <property type="term" value="C:cytosol"/>
    <property type="evidence" value="ECO:0007669"/>
    <property type="project" value="TreeGrafter"/>
</dbReference>
<protein>
    <submittedName>
        <fullName evidence="3">Type 2A phosphatase activator TIP41</fullName>
    </submittedName>
</protein>
<evidence type="ECO:0000313" key="5">
    <source>
        <dbReference type="Proteomes" id="UP001142393"/>
    </source>
</evidence>
<keyword evidence="5" id="KW-1185">Reference proteome</keyword>
<dbReference type="PANTHER" id="PTHR21021">
    <property type="entry name" value="GAF/PUTATIVE CYTOSKELETAL PROTEIN"/>
    <property type="match status" value="1"/>
</dbReference>
<comment type="caution">
    <text evidence="3">The sequence shown here is derived from an EMBL/GenBank/DDBJ whole genome shotgun (WGS) entry which is preliminary data.</text>
</comment>
<gene>
    <name evidence="3" type="ORF">DFH05DRAFT_1508204</name>
    <name evidence="4" type="ORF">F5890DRAFT_1540414</name>
</gene>
<proteinExistence type="inferred from homology"/>
<reference evidence="4" key="1">
    <citation type="submission" date="2022-08" db="EMBL/GenBank/DDBJ databases">
        <authorList>
            <consortium name="DOE Joint Genome Institute"/>
            <person name="Min B."/>
            <person name="Riley R."/>
            <person name="Sierra-Patev S."/>
            <person name="Naranjo-Ortiz M."/>
            <person name="Looney B."/>
            <person name="Konkel Z."/>
            <person name="Slot J.C."/>
            <person name="Sakamoto Y."/>
            <person name="Steenwyk J.L."/>
            <person name="Rokas A."/>
            <person name="Carro J."/>
            <person name="Camarero S."/>
            <person name="Ferreira P."/>
            <person name="Molpeceres G."/>
            <person name="Ruiz-Duenas F.J."/>
            <person name="Serrano A."/>
            <person name="Henrissat B."/>
            <person name="Drula E."/>
            <person name="Hughes K.W."/>
            <person name="Mata J.L."/>
            <person name="Ishikawa N.K."/>
            <person name="Vargas-Isla R."/>
            <person name="Ushijima S."/>
            <person name="Smith C.A."/>
            <person name="Ahrendt S."/>
            <person name="Andreopoulos W."/>
            <person name="He G."/>
            <person name="Labutti K."/>
            <person name="Lipzen A."/>
            <person name="Ng V."/>
            <person name="Sandor L."/>
            <person name="Barry K."/>
            <person name="Martinez A.T."/>
            <person name="Xiao Y."/>
            <person name="Gibbons J.G."/>
            <person name="Terashima K."/>
            <person name="Hibbett D.S."/>
            <person name="Grigoriev I.V."/>
        </authorList>
    </citation>
    <scope>NUCLEOTIDE SEQUENCE</scope>
    <source>
        <strain evidence="4">TFB7829</strain>
    </source>
</reference>
<dbReference type="InterPro" id="IPR051330">
    <property type="entry name" value="Phosphatase_reg/MetRdx"/>
</dbReference>
<name>A0A9W8NUA9_9AGAR</name>